<dbReference type="STRING" id="936435.F8PPD8"/>
<dbReference type="GO" id="GO:0140664">
    <property type="term" value="F:ATP-dependent DNA damage sensor activity"/>
    <property type="evidence" value="ECO:0007669"/>
    <property type="project" value="InterPro"/>
</dbReference>
<accession>F8PPD8</accession>
<dbReference type="Proteomes" id="UP000008063">
    <property type="component" value="Unassembled WGS sequence"/>
</dbReference>
<dbReference type="InterPro" id="IPR038973">
    <property type="entry name" value="MutL/Mlh/Pms-like"/>
</dbReference>
<evidence type="ECO:0000313" key="3">
    <source>
        <dbReference type="Proteomes" id="UP000008063"/>
    </source>
</evidence>
<dbReference type="InterPro" id="IPR036890">
    <property type="entry name" value="HATPase_C_sf"/>
</dbReference>
<comment type="similarity">
    <text evidence="1">Belongs to the DNA mismatch repair MutL/HexB family.</text>
</comment>
<sequence length="121" mass="13317">MNTSSTEEKSLHRLSTETRAKLRSTQILTSLPQIVSELLQNSLDAGARHVEIGVDCQEWNCWVKDDGAGISKDDLTMLGAGSEGRYGTSKAYNMTSLESVSTFGFRGEGMMPQLSEHERCD</sequence>
<keyword evidence="3" id="KW-1185">Reference proteome</keyword>
<dbReference type="Gene3D" id="3.30.565.10">
    <property type="entry name" value="Histidine kinase-like ATPase, C-terminal domain"/>
    <property type="match status" value="1"/>
</dbReference>
<dbReference type="EMBL" id="GL945477">
    <property type="protein sequence ID" value="EGO02015.1"/>
    <property type="molecule type" value="Genomic_DNA"/>
</dbReference>
<gene>
    <name evidence="2" type="ORF">SERLA73DRAFT_104258</name>
</gene>
<organism evidence="3">
    <name type="scientific">Serpula lacrymans var. lacrymans (strain S7.3)</name>
    <name type="common">Dry rot fungus</name>
    <dbReference type="NCBI Taxonomy" id="936435"/>
    <lineage>
        <taxon>Eukaryota</taxon>
        <taxon>Fungi</taxon>
        <taxon>Dikarya</taxon>
        <taxon>Basidiomycota</taxon>
        <taxon>Agaricomycotina</taxon>
        <taxon>Agaricomycetes</taxon>
        <taxon>Agaricomycetidae</taxon>
        <taxon>Boletales</taxon>
        <taxon>Coniophorineae</taxon>
        <taxon>Serpulaceae</taxon>
        <taxon>Serpula</taxon>
    </lineage>
</organism>
<evidence type="ECO:0000313" key="2">
    <source>
        <dbReference type="EMBL" id="EGO02015.1"/>
    </source>
</evidence>
<dbReference type="Pfam" id="PF13589">
    <property type="entry name" value="HATPase_c_3"/>
    <property type="match status" value="1"/>
</dbReference>
<dbReference type="PANTHER" id="PTHR10073">
    <property type="entry name" value="DNA MISMATCH REPAIR PROTEIN MLH, PMS, MUTL"/>
    <property type="match status" value="1"/>
</dbReference>
<dbReference type="OrthoDB" id="429932at2759"/>
<dbReference type="AlphaFoldDB" id="F8PPD8"/>
<evidence type="ECO:0000256" key="1">
    <source>
        <dbReference type="ARBA" id="ARBA00006082"/>
    </source>
</evidence>
<dbReference type="GO" id="GO:0006298">
    <property type="term" value="P:mismatch repair"/>
    <property type="evidence" value="ECO:0007669"/>
    <property type="project" value="InterPro"/>
</dbReference>
<name>F8PPD8_SERL3</name>
<dbReference type="HOGENOM" id="CLU_004131_3_4_1"/>
<evidence type="ECO:0008006" key="4">
    <source>
        <dbReference type="Google" id="ProtNLM"/>
    </source>
</evidence>
<protein>
    <recommendedName>
        <fullName evidence="4">Histidine kinase/HSP90-like ATPase domain-containing protein</fullName>
    </recommendedName>
</protein>
<proteinExistence type="inferred from homology"/>
<dbReference type="SUPFAM" id="SSF55874">
    <property type="entry name" value="ATPase domain of HSP90 chaperone/DNA topoisomerase II/histidine kinase"/>
    <property type="match status" value="1"/>
</dbReference>
<dbReference type="eggNOG" id="KOG1977">
    <property type="taxonomic scope" value="Eukaryota"/>
</dbReference>
<dbReference type="GO" id="GO:0032300">
    <property type="term" value="C:mismatch repair complex"/>
    <property type="evidence" value="ECO:0007669"/>
    <property type="project" value="InterPro"/>
</dbReference>
<dbReference type="OMA" id="LSEHERC"/>
<reference evidence="3" key="1">
    <citation type="journal article" date="2011" name="Science">
        <title>The plant cell wall-decomposing machinery underlies the functional diversity of forest fungi.</title>
        <authorList>
            <person name="Eastwood D.C."/>
            <person name="Floudas D."/>
            <person name="Binder M."/>
            <person name="Majcherczyk A."/>
            <person name="Schneider P."/>
            <person name="Aerts A."/>
            <person name="Asiegbu F.O."/>
            <person name="Baker S.E."/>
            <person name="Barry K."/>
            <person name="Bendiksby M."/>
            <person name="Blumentritt M."/>
            <person name="Coutinho P.M."/>
            <person name="Cullen D."/>
            <person name="de Vries R.P."/>
            <person name="Gathman A."/>
            <person name="Goodell B."/>
            <person name="Henrissat B."/>
            <person name="Ihrmark K."/>
            <person name="Kauserud H."/>
            <person name="Kohler A."/>
            <person name="LaButti K."/>
            <person name="Lapidus A."/>
            <person name="Lavin J.L."/>
            <person name="Lee Y.-H."/>
            <person name="Lindquist E."/>
            <person name="Lilly W."/>
            <person name="Lucas S."/>
            <person name="Morin E."/>
            <person name="Murat C."/>
            <person name="Oguiza J.A."/>
            <person name="Park J."/>
            <person name="Pisabarro A.G."/>
            <person name="Riley R."/>
            <person name="Rosling A."/>
            <person name="Salamov A."/>
            <person name="Schmidt O."/>
            <person name="Schmutz J."/>
            <person name="Skrede I."/>
            <person name="Stenlid J."/>
            <person name="Wiebenga A."/>
            <person name="Xie X."/>
            <person name="Kuees U."/>
            <person name="Hibbett D.S."/>
            <person name="Hoffmeister D."/>
            <person name="Hoegberg N."/>
            <person name="Martin F."/>
            <person name="Grigoriev I.V."/>
            <person name="Watkinson S.C."/>
        </authorList>
    </citation>
    <scope>NUCLEOTIDE SEQUENCE [LARGE SCALE GENOMIC DNA]</scope>
    <source>
        <strain evidence="3">strain S7.3</strain>
    </source>
</reference>
<dbReference type="GO" id="GO:0016887">
    <property type="term" value="F:ATP hydrolysis activity"/>
    <property type="evidence" value="ECO:0007669"/>
    <property type="project" value="InterPro"/>
</dbReference>
<dbReference type="InParanoid" id="F8PPD8"/>
<dbReference type="PANTHER" id="PTHR10073:SF47">
    <property type="entry name" value="DNA MISMATCH REPAIR PROTEIN MLH3"/>
    <property type="match status" value="1"/>
</dbReference>